<feature type="transmembrane region" description="Helical" evidence="2">
    <location>
        <begin position="112"/>
        <end position="130"/>
    </location>
</feature>
<feature type="transmembrane region" description="Helical" evidence="2">
    <location>
        <begin position="30"/>
        <end position="52"/>
    </location>
</feature>
<evidence type="ECO:0000256" key="2">
    <source>
        <dbReference type="SAM" id="Phobius"/>
    </source>
</evidence>
<reference evidence="4 5" key="1">
    <citation type="submission" date="2020-07" db="EMBL/GenBank/DDBJ databases">
        <title>Facklamia lactis sp. nov., isolated from raw milk.</title>
        <authorList>
            <person name="Doll E.V."/>
            <person name="Huptas C."/>
            <person name="Staib L."/>
            <person name="Wenning M."/>
            <person name="Scherer S."/>
        </authorList>
    </citation>
    <scope>NUCLEOTIDE SEQUENCE [LARGE SCALE GENOMIC DNA]</scope>
    <source>
        <strain evidence="4 5">DSM 111018</strain>
    </source>
</reference>
<keyword evidence="4" id="KW-0645">Protease</keyword>
<keyword evidence="5" id="KW-1185">Reference proteome</keyword>
<keyword evidence="2" id="KW-0472">Membrane</keyword>
<feature type="transmembrane region" description="Helical" evidence="2">
    <location>
        <begin position="7"/>
        <end position="24"/>
    </location>
</feature>
<comment type="similarity">
    <text evidence="1">Belongs to the UPF0177 family.</text>
</comment>
<dbReference type="Pfam" id="PF02517">
    <property type="entry name" value="Rce1-like"/>
    <property type="match status" value="1"/>
</dbReference>
<evidence type="ECO:0000256" key="1">
    <source>
        <dbReference type="ARBA" id="ARBA00009067"/>
    </source>
</evidence>
<feature type="transmembrane region" description="Helical" evidence="2">
    <location>
        <begin position="73"/>
        <end position="92"/>
    </location>
</feature>
<dbReference type="RefSeq" id="WP_197114062.1">
    <property type="nucleotide sequence ID" value="NZ_JACBXQ010000001.1"/>
</dbReference>
<feature type="transmembrane region" description="Helical" evidence="2">
    <location>
        <begin position="171"/>
        <end position="190"/>
    </location>
</feature>
<keyword evidence="2" id="KW-1133">Transmembrane helix</keyword>
<keyword evidence="4" id="KW-0482">Metalloprotease</keyword>
<dbReference type="GO" id="GO:0008237">
    <property type="term" value="F:metallopeptidase activity"/>
    <property type="evidence" value="ECO:0007669"/>
    <property type="project" value="UniProtKB-KW"/>
</dbReference>
<gene>
    <name evidence="4" type="ORF">HZY91_01655</name>
</gene>
<comment type="caution">
    <text evidence="4">The sequence shown here is derived from an EMBL/GenBank/DDBJ whole genome shotgun (WGS) entry which is preliminary data.</text>
</comment>
<accession>A0ABS0LN61</accession>
<evidence type="ECO:0000259" key="3">
    <source>
        <dbReference type="Pfam" id="PF02517"/>
    </source>
</evidence>
<sequence length="247" mass="28755">MNKVERYLNLVILFSVPFYFLNLLEIEPLFLNLPLSFIAIIVPCLLAGYFIYQEEGIVGVKQWLKSTYQFPTFRLIVVSVIIMPIIFSLAFIFKNECLDLFHSDRLARESGIIFVLFWVGAVIEELGWTAYATKKIQNEDNIFSTGFLIGLYWGLWHLFPYLAQERTLVESLILILTTIGYRIIMGYLYFASNKLTMTGIIFHTMINFVPEVLPGGYDAFHYNHVLILVWLVALLMHYKHGKKEKFL</sequence>
<dbReference type="EMBL" id="JACBXQ010000001">
    <property type="protein sequence ID" value="MBG9985595.1"/>
    <property type="molecule type" value="Genomic_DNA"/>
</dbReference>
<proteinExistence type="inferred from homology"/>
<protein>
    <submittedName>
        <fullName evidence="4">CPBP family intramembrane metalloprotease</fullName>
    </submittedName>
</protein>
<feature type="domain" description="CAAX prenyl protease 2/Lysostaphin resistance protein A-like" evidence="3">
    <location>
        <begin position="112"/>
        <end position="209"/>
    </location>
</feature>
<dbReference type="InterPro" id="IPR003675">
    <property type="entry name" value="Rce1/LyrA-like_dom"/>
</dbReference>
<keyword evidence="2" id="KW-0812">Transmembrane</keyword>
<dbReference type="Proteomes" id="UP000721415">
    <property type="component" value="Unassembled WGS sequence"/>
</dbReference>
<keyword evidence="4" id="KW-0378">Hydrolase</keyword>
<feature type="transmembrane region" description="Helical" evidence="2">
    <location>
        <begin position="219"/>
        <end position="238"/>
    </location>
</feature>
<feature type="transmembrane region" description="Helical" evidence="2">
    <location>
        <begin position="142"/>
        <end position="159"/>
    </location>
</feature>
<name>A0ABS0LN61_9LACT</name>
<evidence type="ECO:0000313" key="4">
    <source>
        <dbReference type="EMBL" id="MBG9985595.1"/>
    </source>
</evidence>
<evidence type="ECO:0000313" key="5">
    <source>
        <dbReference type="Proteomes" id="UP000721415"/>
    </source>
</evidence>
<organism evidence="4 5">
    <name type="scientific">Facklamia lactis</name>
    <dbReference type="NCBI Taxonomy" id="2749967"/>
    <lineage>
        <taxon>Bacteria</taxon>
        <taxon>Bacillati</taxon>
        <taxon>Bacillota</taxon>
        <taxon>Bacilli</taxon>
        <taxon>Lactobacillales</taxon>
        <taxon>Aerococcaceae</taxon>
        <taxon>Facklamia</taxon>
    </lineage>
</organism>